<name>A0A0P6WYF4_9CHLR</name>
<proteinExistence type="predicted"/>
<organism evidence="1 2">
    <name type="scientific">Leptolinea tardivitalis</name>
    <dbReference type="NCBI Taxonomy" id="229920"/>
    <lineage>
        <taxon>Bacteria</taxon>
        <taxon>Bacillati</taxon>
        <taxon>Chloroflexota</taxon>
        <taxon>Anaerolineae</taxon>
        <taxon>Anaerolineales</taxon>
        <taxon>Anaerolineaceae</taxon>
        <taxon>Leptolinea</taxon>
    </lineage>
</organism>
<dbReference type="RefSeq" id="WP_062420193.1">
    <property type="nucleotide sequence ID" value="NZ_BBYA01000001.1"/>
</dbReference>
<evidence type="ECO:0000313" key="2">
    <source>
        <dbReference type="Proteomes" id="UP000050430"/>
    </source>
</evidence>
<gene>
    <name evidence="1" type="ORF">ADM99_09010</name>
</gene>
<keyword evidence="2" id="KW-1185">Reference proteome</keyword>
<dbReference type="Pfam" id="PF08889">
    <property type="entry name" value="WbqC"/>
    <property type="match status" value="1"/>
</dbReference>
<reference evidence="1 2" key="1">
    <citation type="submission" date="2015-07" db="EMBL/GenBank/DDBJ databases">
        <title>Genome sequence of Leptolinea tardivitalis DSM 16556.</title>
        <authorList>
            <person name="Hemp J."/>
            <person name="Ward L.M."/>
            <person name="Pace L.A."/>
            <person name="Fischer W.W."/>
        </authorList>
    </citation>
    <scope>NUCLEOTIDE SEQUENCE [LARGE SCALE GENOMIC DNA]</scope>
    <source>
        <strain evidence="1 2">YMTK-2</strain>
    </source>
</reference>
<dbReference type="EMBL" id="LGCK01000010">
    <property type="protein sequence ID" value="KPL71614.1"/>
    <property type="molecule type" value="Genomic_DNA"/>
</dbReference>
<sequence length="225" mass="25855">MKVGIHQPNYVPWCGYFTKIAYCDLFIFLDDAEISPGQSYVYRSMLRDQNKTFWLSEPSTRHQNQKIMDVTFSNPHWAQSHLARLSQTYCKAPFFKQIMNLISPIYSDTGKLLAPFNIRLTRTICEYLDIKTKTVLSSELLPEGTSDERLISLVSRVNGTTYVSGKGGQNYQDPEKFEKARLGLEIKTYQPIPYTQIHGEFIGGLSILDCLFNLGRDARSILQYQ</sequence>
<dbReference type="InterPro" id="IPR014985">
    <property type="entry name" value="WbqC"/>
</dbReference>
<dbReference type="STRING" id="229920.ADM99_09010"/>
<evidence type="ECO:0008006" key="3">
    <source>
        <dbReference type="Google" id="ProtNLM"/>
    </source>
</evidence>
<dbReference type="OrthoDB" id="3611744at2"/>
<dbReference type="AlphaFoldDB" id="A0A0P6WYF4"/>
<dbReference type="Proteomes" id="UP000050430">
    <property type="component" value="Unassembled WGS sequence"/>
</dbReference>
<protein>
    <recommendedName>
        <fullName evidence="3">WbqC-like protein</fullName>
    </recommendedName>
</protein>
<accession>A0A0P6WYF4</accession>
<evidence type="ECO:0000313" key="1">
    <source>
        <dbReference type="EMBL" id="KPL71614.1"/>
    </source>
</evidence>
<comment type="caution">
    <text evidence="1">The sequence shown here is derived from an EMBL/GenBank/DDBJ whole genome shotgun (WGS) entry which is preliminary data.</text>
</comment>